<evidence type="ECO:0000313" key="2">
    <source>
        <dbReference type="Proteomes" id="UP000466104"/>
    </source>
</evidence>
<evidence type="ECO:0000313" key="1">
    <source>
        <dbReference type="EMBL" id="MSS44991.1"/>
    </source>
</evidence>
<reference evidence="1 2" key="1">
    <citation type="submission" date="2019-08" db="EMBL/GenBank/DDBJ databases">
        <title>In-depth cultivation of the pig gut microbiome towards novel bacterial diversity and tailored functional studies.</title>
        <authorList>
            <person name="Wylensek D."/>
            <person name="Hitch T.C.A."/>
            <person name="Clavel T."/>
        </authorList>
    </citation>
    <scope>NUCLEOTIDE SEQUENCE [LARGE SCALE GENOMIC DNA]</scope>
    <source>
        <strain evidence="1 2">WCA-380-WT-3A</strain>
    </source>
</reference>
<dbReference type="RefSeq" id="WP_229771570.1">
    <property type="nucleotide sequence ID" value="NZ_VUMG01000001.1"/>
</dbReference>
<protein>
    <recommendedName>
        <fullName evidence="3">Uridine kinase</fullName>
    </recommendedName>
</protein>
<proteinExistence type="predicted"/>
<dbReference type="Proteomes" id="UP000466104">
    <property type="component" value="Unassembled WGS sequence"/>
</dbReference>
<name>A0A7K0J4X2_9ACTN</name>
<keyword evidence="2" id="KW-1185">Reference proteome</keyword>
<sequence length="194" mass="21690">MKTITGSVAAARSIADHIDATSGRAVVLIDGGSGSGKTTLAGRLTELCPTAQVVHGDDLYPGWARLSAVWDLSELTVKNRYQRWDWHQGCFAEEVTLDAHRPVVIEGCGVLTVLNAKQATMTVWCSCPYKARRDRALGRDEYFVDSWAMWAIQERLHQVRHDPEHLADVVVDLTEPQRRPAVITRQRVVTRRTT</sequence>
<dbReference type="EMBL" id="VUMG01000001">
    <property type="protein sequence ID" value="MSS44991.1"/>
    <property type="molecule type" value="Genomic_DNA"/>
</dbReference>
<dbReference type="SUPFAM" id="SSF52540">
    <property type="entry name" value="P-loop containing nucleoside triphosphate hydrolases"/>
    <property type="match status" value="1"/>
</dbReference>
<dbReference type="InterPro" id="IPR027417">
    <property type="entry name" value="P-loop_NTPase"/>
</dbReference>
<gene>
    <name evidence="1" type="ORF">FYJ43_02770</name>
</gene>
<dbReference type="AlphaFoldDB" id="A0A7K0J4X2"/>
<comment type="caution">
    <text evidence="1">The sequence shown here is derived from an EMBL/GenBank/DDBJ whole genome shotgun (WGS) entry which is preliminary data.</text>
</comment>
<organism evidence="1 2">
    <name type="scientific">Cutibacterium porci</name>
    <dbReference type="NCBI Taxonomy" id="2605781"/>
    <lineage>
        <taxon>Bacteria</taxon>
        <taxon>Bacillati</taxon>
        <taxon>Actinomycetota</taxon>
        <taxon>Actinomycetes</taxon>
        <taxon>Propionibacteriales</taxon>
        <taxon>Propionibacteriaceae</taxon>
        <taxon>Cutibacterium</taxon>
    </lineage>
</organism>
<accession>A0A7K0J4X2</accession>
<evidence type="ECO:0008006" key="3">
    <source>
        <dbReference type="Google" id="ProtNLM"/>
    </source>
</evidence>
<dbReference type="Gene3D" id="3.40.50.300">
    <property type="entry name" value="P-loop containing nucleotide triphosphate hydrolases"/>
    <property type="match status" value="1"/>
</dbReference>